<evidence type="ECO:0000256" key="2">
    <source>
        <dbReference type="ARBA" id="ARBA00022741"/>
    </source>
</evidence>
<keyword evidence="1 6" id="KW-0963">Cytoplasm</keyword>
<evidence type="ECO:0000256" key="6">
    <source>
        <dbReference type="HAMAP-Rule" id="MF_02207"/>
    </source>
</evidence>
<dbReference type="CDD" id="cd10225">
    <property type="entry name" value="ASKHA_NBD_MreB-like"/>
    <property type="match status" value="1"/>
</dbReference>
<keyword evidence="4 6" id="KW-0133">Cell shape</keyword>
<name>A0A1G1XSU6_9BACT</name>
<dbReference type="AlphaFoldDB" id="A0A1G1XSU6"/>
<feature type="binding site" evidence="6">
    <location>
        <begin position="214"/>
        <end position="217"/>
    </location>
    <ligand>
        <name>ATP</name>
        <dbReference type="ChEBI" id="CHEBI:30616"/>
    </ligand>
</feature>
<dbReference type="EMBL" id="MHHZ01000004">
    <property type="protein sequence ID" value="OGY42387.1"/>
    <property type="molecule type" value="Genomic_DNA"/>
</dbReference>
<sequence>MIFDRILGKFSKDIGIDLGTANTLVYVKDKGIIINEPSVVAINQKTGQILAVGDEARKMIGKTPGHITAIRPLVDGVISDFEVTEKMLKYFIDKINQGKFNWIFRPRVVIGIPLDVTEVEKKAVEDAALSAGAREVFLVEEPMAAAIGCRLPITEPVGNMIIDIGGGTTEIAVISLAGIVTWKAIKVAGDEMNKNIVQYARNKFNLLLGEKVAEEIKIKVGSASELKQPLEAQMRGRDLITGLPKEIIVNDEQIREALSKSIKIIIDNIKSTLEITPPELVADIYERGIILTGGGALLKGLDIMISQASQIPVYVADDPLTAVVRGTGYLLDNIDLLKNITVMPTSE</sequence>
<keyword evidence="3 6" id="KW-0067">ATP-binding</keyword>
<dbReference type="PANTHER" id="PTHR42749">
    <property type="entry name" value="CELL SHAPE-DETERMINING PROTEIN MREB"/>
    <property type="match status" value="1"/>
</dbReference>
<dbReference type="InterPro" id="IPR056546">
    <property type="entry name" value="MreB_MamK-like"/>
</dbReference>
<dbReference type="NCBIfam" id="NF010539">
    <property type="entry name" value="PRK13927.1"/>
    <property type="match status" value="1"/>
</dbReference>
<evidence type="ECO:0000313" key="8">
    <source>
        <dbReference type="Proteomes" id="UP000176498"/>
    </source>
</evidence>
<dbReference type="Pfam" id="PF06723">
    <property type="entry name" value="MreB_Mbl"/>
    <property type="match status" value="1"/>
</dbReference>
<dbReference type="PANTHER" id="PTHR42749:SF1">
    <property type="entry name" value="CELL SHAPE-DETERMINING PROTEIN MREB"/>
    <property type="match status" value="1"/>
</dbReference>
<feature type="binding site" evidence="6">
    <location>
        <begin position="166"/>
        <end position="168"/>
    </location>
    <ligand>
        <name>ATP</name>
        <dbReference type="ChEBI" id="CHEBI:30616"/>
    </ligand>
</feature>
<dbReference type="GO" id="GO:0005524">
    <property type="term" value="F:ATP binding"/>
    <property type="evidence" value="ECO:0007669"/>
    <property type="project" value="UniProtKB-KW"/>
</dbReference>
<dbReference type="Gene3D" id="3.30.420.40">
    <property type="match status" value="2"/>
</dbReference>
<evidence type="ECO:0000256" key="1">
    <source>
        <dbReference type="ARBA" id="ARBA00022490"/>
    </source>
</evidence>
<dbReference type="SUPFAM" id="SSF53067">
    <property type="entry name" value="Actin-like ATPase domain"/>
    <property type="match status" value="2"/>
</dbReference>
<dbReference type="NCBIfam" id="TIGR00904">
    <property type="entry name" value="mreB"/>
    <property type="match status" value="1"/>
</dbReference>
<keyword evidence="2 6" id="KW-0547">Nucleotide-binding</keyword>
<dbReference type="GO" id="GO:0008360">
    <property type="term" value="P:regulation of cell shape"/>
    <property type="evidence" value="ECO:0007669"/>
    <property type="project" value="UniProtKB-UniRule"/>
</dbReference>
<comment type="similarity">
    <text evidence="5 6">Belongs to the FtsA/MreB family.</text>
</comment>
<dbReference type="InterPro" id="IPR043129">
    <property type="entry name" value="ATPase_NBD"/>
</dbReference>
<accession>A0A1G1XSU6</accession>
<dbReference type="Proteomes" id="UP000176498">
    <property type="component" value="Unassembled WGS sequence"/>
</dbReference>
<dbReference type="InterPro" id="IPR004753">
    <property type="entry name" value="MreB"/>
</dbReference>
<dbReference type="HAMAP" id="MF_02207">
    <property type="entry name" value="MreB"/>
    <property type="match status" value="1"/>
</dbReference>
<comment type="caution">
    <text evidence="7">The sequence shown here is derived from an EMBL/GenBank/DDBJ whole genome shotgun (WGS) entry which is preliminary data.</text>
</comment>
<reference evidence="7 8" key="1">
    <citation type="journal article" date="2016" name="Nat. Commun.">
        <title>Thousands of microbial genomes shed light on interconnected biogeochemical processes in an aquifer system.</title>
        <authorList>
            <person name="Anantharaman K."/>
            <person name="Brown C.T."/>
            <person name="Hug L.A."/>
            <person name="Sharon I."/>
            <person name="Castelle C.J."/>
            <person name="Probst A.J."/>
            <person name="Thomas B.C."/>
            <person name="Singh A."/>
            <person name="Wilkins M.J."/>
            <person name="Karaoz U."/>
            <person name="Brodie E.L."/>
            <person name="Williams K.H."/>
            <person name="Hubbard S.S."/>
            <person name="Banfield J.F."/>
        </authorList>
    </citation>
    <scope>NUCLEOTIDE SEQUENCE [LARGE SCALE GENOMIC DNA]</scope>
</reference>
<evidence type="ECO:0000256" key="5">
    <source>
        <dbReference type="ARBA" id="ARBA00023458"/>
    </source>
</evidence>
<organism evidence="7 8">
    <name type="scientific">Candidatus Buchananbacteria bacterium RBG_13_36_9</name>
    <dbReference type="NCBI Taxonomy" id="1797530"/>
    <lineage>
        <taxon>Bacteria</taxon>
        <taxon>Candidatus Buchananiibacteriota</taxon>
    </lineage>
</organism>
<evidence type="ECO:0000256" key="3">
    <source>
        <dbReference type="ARBA" id="ARBA00022840"/>
    </source>
</evidence>
<dbReference type="PRINTS" id="PR01652">
    <property type="entry name" value="SHAPEPROTEIN"/>
</dbReference>
<evidence type="ECO:0000313" key="7">
    <source>
        <dbReference type="EMBL" id="OGY42387.1"/>
    </source>
</evidence>
<feature type="binding site" evidence="6">
    <location>
        <begin position="20"/>
        <end position="22"/>
    </location>
    <ligand>
        <name>ATP</name>
        <dbReference type="ChEBI" id="CHEBI:30616"/>
    </ligand>
</feature>
<dbReference type="GO" id="GO:0005737">
    <property type="term" value="C:cytoplasm"/>
    <property type="evidence" value="ECO:0007669"/>
    <property type="project" value="UniProtKB-SubCell"/>
</dbReference>
<comment type="subcellular location">
    <subcellularLocation>
        <location evidence="6">Cytoplasm</location>
    </subcellularLocation>
    <text evidence="6">Membrane-associated.</text>
</comment>
<feature type="binding site" evidence="6">
    <location>
        <begin position="294"/>
        <end position="297"/>
    </location>
    <ligand>
        <name>ATP</name>
        <dbReference type="ChEBI" id="CHEBI:30616"/>
    </ligand>
</feature>
<proteinExistence type="inferred from homology"/>
<comment type="function">
    <text evidence="6">Forms membrane-associated dynamic filaments that are essential for cell shape determination. Acts by regulating cell wall synthesis and cell elongation, and thus cell shape. A feedback loop between cell geometry and MreB localization may maintain elongated cell shape by targeting cell wall growth to regions of negative cell wall curvature.</text>
</comment>
<gene>
    <name evidence="6" type="primary">mreB</name>
    <name evidence="7" type="ORF">A2Y82_04515</name>
</gene>
<evidence type="ECO:0000256" key="4">
    <source>
        <dbReference type="ARBA" id="ARBA00022960"/>
    </source>
</evidence>
<comment type="subunit">
    <text evidence="6">Forms polymers.</text>
</comment>
<protein>
    <recommendedName>
        <fullName evidence="6">Cell shape-determining protein MreB</fullName>
    </recommendedName>
</protein>
<dbReference type="GO" id="GO:0000902">
    <property type="term" value="P:cell morphogenesis"/>
    <property type="evidence" value="ECO:0007669"/>
    <property type="project" value="InterPro"/>
</dbReference>